<dbReference type="EMBL" id="LBPX01000008">
    <property type="protein sequence ID" value="KKP67849.1"/>
    <property type="molecule type" value="Genomic_DNA"/>
</dbReference>
<evidence type="ECO:0000313" key="2">
    <source>
        <dbReference type="EMBL" id="KKP67849.1"/>
    </source>
</evidence>
<feature type="transmembrane region" description="Helical" evidence="1">
    <location>
        <begin position="18"/>
        <end position="35"/>
    </location>
</feature>
<keyword evidence="1" id="KW-0812">Transmembrane</keyword>
<organism evidence="2 3">
    <name type="scientific">Candidatus Roizmanbacteria bacterium GW2011_GWC2_35_12</name>
    <dbReference type="NCBI Taxonomy" id="1618485"/>
    <lineage>
        <taxon>Bacteria</taxon>
        <taxon>Candidatus Roizmaniibacteriota</taxon>
    </lineage>
</organism>
<comment type="caution">
    <text evidence="2">The sequence shown here is derived from an EMBL/GenBank/DDBJ whole genome shotgun (WGS) entry which is preliminary data.</text>
</comment>
<protein>
    <submittedName>
        <fullName evidence="2">Uncharacterized protein</fullName>
    </submittedName>
</protein>
<accession>A0A0G0BEJ6</accession>
<name>A0A0G0BEJ6_9BACT</name>
<gene>
    <name evidence="2" type="ORF">UR63_C0008G0001</name>
</gene>
<sequence>MAKKVNTSTKQKELMKKIFKYVGLTVLVIALAYGFV</sequence>
<evidence type="ECO:0000256" key="1">
    <source>
        <dbReference type="SAM" id="Phobius"/>
    </source>
</evidence>
<keyword evidence="1" id="KW-0472">Membrane</keyword>
<keyword evidence="1" id="KW-1133">Transmembrane helix</keyword>
<dbReference type="AlphaFoldDB" id="A0A0G0BEJ6"/>
<proteinExistence type="predicted"/>
<feature type="non-terminal residue" evidence="2">
    <location>
        <position position="36"/>
    </location>
</feature>
<reference evidence="2 3" key="1">
    <citation type="journal article" date="2015" name="Nature">
        <title>rRNA introns, odd ribosomes, and small enigmatic genomes across a large radiation of phyla.</title>
        <authorList>
            <person name="Brown C.T."/>
            <person name="Hug L.A."/>
            <person name="Thomas B.C."/>
            <person name="Sharon I."/>
            <person name="Castelle C.J."/>
            <person name="Singh A."/>
            <person name="Wilkins M.J."/>
            <person name="Williams K.H."/>
            <person name="Banfield J.F."/>
        </authorList>
    </citation>
    <scope>NUCLEOTIDE SEQUENCE [LARGE SCALE GENOMIC DNA]</scope>
</reference>
<dbReference type="Proteomes" id="UP000034127">
    <property type="component" value="Unassembled WGS sequence"/>
</dbReference>
<evidence type="ECO:0000313" key="3">
    <source>
        <dbReference type="Proteomes" id="UP000034127"/>
    </source>
</evidence>